<dbReference type="GeneID" id="19114968"/>
<evidence type="ECO:0000313" key="1">
    <source>
        <dbReference type="EMBL" id="EMC95793.1"/>
    </source>
</evidence>
<protein>
    <submittedName>
        <fullName evidence="1">Uncharacterized protein</fullName>
    </submittedName>
</protein>
<dbReference type="KEGG" id="bcom:BAUCODRAFT_503902"/>
<dbReference type="EMBL" id="KB445556">
    <property type="protein sequence ID" value="EMC95793.1"/>
    <property type="molecule type" value="Genomic_DNA"/>
</dbReference>
<sequence>MSTHSCLCGNVECGYRSLRTISGALRRADPPFIVLSAGTHIAGNIAELGLVLEIVLNYNESQSLHQDKLSYWLSHLHADIGEVFEVGGLITHASKQAISSL</sequence>
<organism evidence="1 2">
    <name type="scientific">Baudoinia panamericana (strain UAMH 10762)</name>
    <name type="common">Angels' share fungus</name>
    <name type="synonym">Baudoinia compniacensis (strain UAMH 10762)</name>
    <dbReference type="NCBI Taxonomy" id="717646"/>
    <lineage>
        <taxon>Eukaryota</taxon>
        <taxon>Fungi</taxon>
        <taxon>Dikarya</taxon>
        <taxon>Ascomycota</taxon>
        <taxon>Pezizomycotina</taxon>
        <taxon>Dothideomycetes</taxon>
        <taxon>Dothideomycetidae</taxon>
        <taxon>Mycosphaerellales</taxon>
        <taxon>Teratosphaeriaceae</taxon>
        <taxon>Baudoinia</taxon>
    </lineage>
</organism>
<gene>
    <name evidence="1" type="ORF">BAUCODRAFT_503902</name>
</gene>
<evidence type="ECO:0000313" key="2">
    <source>
        <dbReference type="Proteomes" id="UP000011761"/>
    </source>
</evidence>
<proteinExistence type="predicted"/>
<accession>M2MW68</accession>
<reference evidence="1 2" key="1">
    <citation type="journal article" date="2012" name="PLoS Pathog.">
        <title>Diverse lifestyles and strategies of plant pathogenesis encoded in the genomes of eighteen Dothideomycetes fungi.</title>
        <authorList>
            <person name="Ohm R.A."/>
            <person name="Feau N."/>
            <person name="Henrissat B."/>
            <person name="Schoch C.L."/>
            <person name="Horwitz B.A."/>
            <person name="Barry K.W."/>
            <person name="Condon B.J."/>
            <person name="Copeland A.C."/>
            <person name="Dhillon B."/>
            <person name="Glaser F."/>
            <person name="Hesse C.N."/>
            <person name="Kosti I."/>
            <person name="LaButti K."/>
            <person name="Lindquist E.A."/>
            <person name="Lucas S."/>
            <person name="Salamov A.A."/>
            <person name="Bradshaw R.E."/>
            <person name="Ciuffetti L."/>
            <person name="Hamelin R.C."/>
            <person name="Kema G.H.J."/>
            <person name="Lawrence C."/>
            <person name="Scott J.A."/>
            <person name="Spatafora J.W."/>
            <person name="Turgeon B.G."/>
            <person name="de Wit P.J.G.M."/>
            <person name="Zhong S."/>
            <person name="Goodwin S.B."/>
            <person name="Grigoriev I.V."/>
        </authorList>
    </citation>
    <scope>NUCLEOTIDE SEQUENCE [LARGE SCALE GENOMIC DNA]</scope>
    <source>
        <strain evidence="1 2">UAMH 10762</strain>
    </source>
</reference>
<dbReference type="AlphaFoldDB" id="M2MW68"/>
<dbReference type="HOGENOM" id="CLU_2291174_0_0_1"/>
<dbReference type="RefSeq" id="XP_007677162.1">
    <property type="nucleotide sequence ID" value="XM_007678972.1"/>
</dbReference>
<name>M2MW68_BAUPA</name>
<keyword evidence="2" id="KW-1185">Reference proteome</keyword>
<dbReference type="Proteomes" id="UP000011761">
    <property type="component" value="Unassembled WGS sequence"/>
</dbReference>